<evidence type="ECO:0000313" key="5">
    <source>
        <dbReference type="Proteomes" id="UP001642360"/>
    </source>
</evidence>
<evidence type="ECO:0000256" key="1">
    <source>
        <dbReference type="ARBA" id="ARBA00023136"/>
    </source>
</evidence>
<keyword evidence="2" id="KW-0576">Peroxisome</keyword>
<protein>
    <submittedName>
        <fullName evidence="4">Uncharacterized protein</fullName>
    </submittedName>
</protein>
<dbReference type="Pfam" id="PF05648">
    <property type="entry name" value="PEX11"/>
    <property type="match status" value="1"/>
</dbReference>
<comment type="caution">
    <text evidence="4">The sequence shown here is derived from an EMBL/GenBank/DDBJ whole genome shotgun (WGS) entry which is preliminary data.</text>
</comment>
<keyword evidence="1" id="KW-0472">Membrane</keyword>
<comment type="subcellular location">
    <subcellularLocation>
        <location evidence="3">Peroxisome membrane</location>
    </subcellularLocation>
</comment>
<name>A0ABC8T437_9AQUA</name>
<dbReference type="Proteomes" id="UP001642360">
    <property type="component" value="Unassembled WGS sequence"/>
</dbReference>
<dbReference type="GO" id="GO:0005778">
    <property type="term" value="C:peroxisomal membrane"/>
    <property type="evidence" value="ECO:0007669"/>
    <property type="project" value="UniProtKB-SubCell"/>
</dbReference>
<keyword evidence="5" id="KW-1185">Reference proteome</keyword>
<dbReference type="AlphaFoldDB" id="A0ABC8T437"/>
<evidence type="ECO:0000256" key="3">
    <source>
        <dbReference type="ARBA" id="ARBA00046271"/>
    </source>
</evidence>
<dbReference type="EMBL" id="CAUOFW020003725">
    <property type="protein sequence ID" value="CAK9161787.1"/>
    <property type="molecule type" value="Genomic_DNA"/>
</dbReference>
<proteinExistence type="predicted"/>
<gene>
    <name evidence="4" type="ORF">ILEXP_LOCUS30601</name>
</gene>
<accession>A0ABC8T437</accession>
<organism evidence="4 5">
    <name type="scientific">Ilex paraguariensis</name>
    <name type="common">yerba mate</name>
    <dbReference type="NCBI Taxonomy" id="185542"/>
    <lineage>
        <taxon>Eukaryota</taxon>
        <taxon>Viridiplantae</taxon>
        <taxon>Streptophyta</taxon>
        <taxon>Embryophyta</taxon>
        <taxon>Tracheophyta</taxon>
        <taxon>Spermatophyta</taxon>
        <taxon>Magnoliopsida</taxon>
        <taxon>eudicotyledons</taxon>
        <taxon>Gunneridae</taxon>
        <taxon>Pentapetalae</taxon>
        <taxon>asterids</taxon>
        <taxon>campanulids</taxon>
        <taxon>Aquifoliales</taxon>
        <taxon>Aquifoliaceae</taxon>
        <taxon>Ilex</taxon>
    </lineage>
</organism>
<reference evidence="4 5" key="1">
    <citation type="submission" date="2024-02" db="EMBL/GenBank/DDBJ databases">
        <authorList>
            <person name="Vignale AGUSTIN F."/>
            <person name="Sosa J E."/>
            <person name="Modenutti C."/>
        </authorList>
    </citation>
    <scope>NUCLEOTIDE SEQUENCE [LARGE SCALE GENOMIC DNA]</scope>
</reference>
<sequence>MGKISGWCEFIGYIGSISLKFRNLRRIGEDEASLTASIEIAVARGIGCGEEEEKLRKLGEKKTMKRLSTVQDLADGLMALADIRDGKGRPKPQTMKRRLLIEAHCCFFKNKIILIIREGP</sequence>
<evidence type="ECO:0000313" key="4">
    <source>
        <dbReference type="EMBL" id="CAK9161787.1"/>
    </source>
</evidence>
<evidence type="ECO:0000256" key="2">
    <source>
        <dbReference type="ARBA" id="ARBA00023140"/>
    </source>
</evidence>
<dbReference type="InterPro" id="IPR008733">
    <property type="entry name" value="PEX11"/>
</dbReference>